<feature type="region of interest" description="Disordered" evidence="2">
    <location>
        <begin position="380"/>
        <end position="403"/>
    </location>
</feature>
<name>A0A9W6ST00_9ACTN</name>
<dbReference type="PANTHER" id="PTHR33392">
    <property type="entry name" value="POLYISOPRENYL-TEICHOIC ACID--PEPTIDOGLYCAN TEICHOIC ACID TRANSFERASE TAGU"/>
    <property type="match status" value="1"/>
</dbReference>
<dbReference type="Proteomes" id="UP001165079">
    <property type="component" value="Unassembled WGS sequence"/>
</dbReference>
<dbReference type="EMBL" id="BSTX01000007">
    <property type="protein sequence ID" value="GLZ81777.1"/>
    <property type="molecule type" value="Genomic_DNA"/>
</dbReference>
<evidence type="ECO:0000313" key="5">
    <source>
        <dbReference type="Proteomes" id="UP001165079"/>
    </source>
</evidence>
<evidence type="ECO:0000256" key="1">
    <source>
        <dbReference type="ARBA" id="ARBA00006068"/>
    </source>
</evidence>
<keyword evidence="5" id="KW-1185">Reference proteome</keyword>
<sequence length="403" mass="43487">MSEAPENGAGEVPGETGSPEPAEGPGEPETAAPAEEADESFAEPEPVVAAARGKSPWWAKTMVVVGVLLMLAAGGAVYAARTLTGHVNDAVAQENLLGETAVKTGVDYVSTDGPLNFLMIGTDSRDTLNADAEARTDTIMVLHIPKGLQRAYLVSIPRDLWVPIKRCYEDQSPCEQRVNAAYVFGGETRAERFKLLAETVSDLTGLKFDGAAIINFNSFKEVVDLVGGVELCLEDDLTSIHSYKTFKKGCETYGPVDALDIVRQRNYPDGDFQRQRTQQQFVKSLLKRAEDEGYLSDFGKITALIDKVGATLTVQCPTGMLPTDVAYTLRGIKPGAMTTVRVPAYPTWMGDASVLMAEPGAKDLWAALRADDMAEFLGTHPELINKDPGEQPKTGEDENRGGR</sequence>
<dbReference type="AlphaFoldDB" id="A0A9W6ST00"/>
<feature type="region of interest" description="Disordered" evidence="2">
    <location>
        <begin position="1"/>
        <end position="47"/>
    </location>
</feature>
<dbReference type="Gene3D" id="3.40.630.190">
    <property type="entry name" value="LCP protein"/>
    <property type="match status" value="1"/>
</dbReference>
<gene>
    <name evidence="4" type="ORF">Afil01_65840</name>
</gene>
<protein>
    <recommendedName>
        <fullName evidence="3">Cell envelope-related transcriptional attenuator domain-containing protein</fullName>
    </recommendedName>
</protein>
<organism evidence="4 5">
    <name type="scientific">Actinorhabdospora filicis</name>
    <dbReference type="NCBI Taxonomy" id="1785913"/>
    <lineage>
        <taxon>Bacteria</taxon>
        <taxon>Bacillati</taxon>
        <taxon>Actinomycetota</taxon>
        <taxon>Actinomycetes</taxon>
        <taxon>Micromonosporales</taxon>
        <taxon>Micromonosporaceae</taxon>
        <taxon>Actinorhabdospora</taxon>
    </lineage>
</organism>
<feature type="compositionally biased region" description="Low complexity" evidence="2">
    <location>
        <begin position="13"/>
        <end position="34"/>
    </location>
</feature>
<evidence type="ECO:0000313" key="4">
    <source>
        <dbReference type="EMBL" id="GLZ81777.1"/>
    </source>
</evidence>
<evidence type="ECO:0000256" key="2">
    <source>
        <dbReference type="SAM" id="MobiDB-lite"/>
    </source>
</evidence>
<feature type="compositionally biased region" description="Basic and acidic residues" evidence="2">
    <location>
        <begin position="383"/>
        <end position="403"/>
    </location>
</feature>
<dbReference type="InterPro" id="IPR050922">
    <property type="entry name" value="LytR/CpsA/Psr_CW_biosynth"/>
</dbReference>
<accession>A0A9W6ST00</accession>
<dbReference type="NCBIfam" id="TIGR00350">
    <property type="entry name" value="lytR_cpsA_psr"/>
    <property type="match status" value="1"/>
</dbReference>
<proteinExistence type="inferred from homology"/>
<dbReference type="Pfam" id="PF03816">
    <property type="entry name" value="LytR_cpsA_psr"/>
    <property type="match status" value="1"/>
</dbReference>
<reference evidence="4" key="1">
    <citation type="submission" date="2023-03" db="EMBL/GenBank/DDBJ databases">
        <title>Actinorhabdospora filicis NBRC 111898.</title>
        <authorList>
            <person name="Ichikawa N."/>
            <person name="Sato H."/>
            <person name="Tonouchi N."/>
        </authorList>
    </citation>
    <scope>NUCLEOTIDE SEQUENCE</scope>
    <source>
        <strain evidence="4">NBRC 111898</strain>
    </source>
</reference>
<comment type="similarity">
    <text evidence="1">Belongs to the LytR/CpsA/Psr (LCP) family.</text>
</comment>
<comment type="caution">
    <text evidence="4">The sequence shown here is derived from an EMBL/GenBank/DDBJ whole genome shotgun (WGS) entry which is preliminary data.</text>
</comment>
<evidence type="ECO:0000259" key="3">
    <source>
        <dbReference type="Pfam" id="PF03816"/>
    </source>
</evidence>
<feature type="domain" description="Cell envelope-related transcriptional attenuator" evidence="3">
    <location>
        <begin position="135"/>
        <end position="289"/>
    </location>
</feature>
<dbReference type="RefSeq" id="WP_285667332.1">
    <property type="nucleotide sequence ID" value="NZ_BSTX01000007.1"/>
</dbReference>
<dbReference type="InterPro" id="IPR004474">
    <property type="entry name" value="LytR_CpsA_psr"/>
</dbReference>
<dbReference type="PANTHER" id="PTHR33392:SF6">
    <property type="entry name" value="POLYISOPRENYL-TEICHOIC ACID--PEPTIDOGLYCAN TEICHOIC ACID TRANSFERASE TAGU"/>
    <property type="match status" value="1"/>
</dbReference>